<proteinExistence type="predicted"/>
<reference evidence="2" key="1">
    <citation type="journal article" date="2022" name="bioRxiv">
        <title>Sequencing and chromosome-scale assembly of the giantPleurodeles waltlgenome.</title>
        <authorList>
            <person name="Brown T."/>
            <person name="Elewa A."/>
            <person name="Iarovenko S."/>
            <person name="Subramanian E."/>
            <person name="Araus A.J."/>
            <person name="Petzold A."/>
            <person name="Susuki M."/>
            <person name="Suzuki K.-i.T."/>
            <person name="Hayashi T."/>
            <person name="Toyoda A."/>
            <person name="Oliveira C."/>
            <person name="Osipova E."/>
            <person name="Leigh N.D."/>
            <person name="Simon A."/>
            <person name="Yun M.H."/>
        </authorList>
    </citation>
    <scope>NUCLEOTIDE SEQUENCE</scope>
    <source>
        <strain evidence="2">20211129_DDA</strain>
        <tissue evidence="2">Liver</tissue>
    </source>
</reference>
<evidence type="ECO:0000313" key="2">
    <source>
        <dbReference type="EMBL" id="KAJ1174640.1"/>
    </source>
</evidence>
<evidence type="ECO:0000256" key="1">
    <source>
        <dbReference type="SAM" id="MobiDB-lite"/>
    </source>
</evidence>
<dbReference type="AlphaFoldDB" id="A0AAV7TDG7"/>
<keyword evidence="3" id="KW-1185">Reference proteome</keyword>
<sequence>MTPGPAHAQKGGGKKRGGRKGPTPPNRGPPPATRTSGPSSRLCRRSAASCHHRPSLPEAQERGLSCPPPFWSPASPGPAACKFRAEEPTDPTWGNGGTASERPQGPRGSSDGAGWCVA</sequence>
<feature type="compositionally biased region" description="Pro residues" evidence="1">
    <location>
        <begin position="22"/>
        <end position="32"/>
    </location>
</feature>
<gene>
    <name evidence="2" type="ORF">NDU88_006460</name>
</gene>
<organism evidence="2 3">
    <name type="scientific">Pleurodeles waltl</name>
    <name type="common">Iberian ribbed newt</name>
    <dbReference type="NCBI Taxonomy" id="8319"/>
    <lineage>
        <taxon>Eukaryota</taxon>
        <taxon>Metazoa</taxon>
        <taxon>Chordata</taxon>
        <taxon>Craniata</taxon>
        <taxon>Vertebrata</taxon>
        <taxon>Euteleostomi</taxon>
        <taxon>Amphibia</taxon>
        <taxon>Batrachia</taxon>
        <taxon>Caudata</taxon>
        <taxon>Salamandroidea</taxon>
        <taxon>Salamandridae</taxon>
        <taxon>Pleurodelinae</taxon>
        <taxon>Pleurodeles</taxon>
    </lineage>
</organism>
<accession>A0AAV7TDG7</accession>
<name>A0AAV7TDG7_PLEWA</name>
<feature type="compositionally biased region" description="Low complexity" evidence="1">
    <location>
        <begin position="33"/>
        <end position="49"/>
    </location>
</feature>
<feature type="region of interest" description="Disordered" evidence="1">
    <location>
        <begin position="1"/>
        <end position="118"/>
    </location>
</feature>
<comment type="caution">
    <text evidence="2">The sequence shown here is derived from an EMBL/GenBank/DDBJ whole genome shotgun (WGS) entry which is preliminary data.</text>
</comment>
<dbReference type="Proteomes" id="UP001066276">
    <property type="component" value="Chromosome 4_1"/>
</dbReference>
<protein>
    <submittedName>
        <fullName evidence="2">Uncharacterized protein</fullName>
    </submittedName>
</protein>
<dbReference type="EMBL" id="JANPWB010000007">
    <property type="protein sequence ID" value="KAJ1174640.1"/>
    <property type="molecule type" value="Genomic_DNA"/>
</dbReference>
<evidence type="ECO:0000313" key="3">
    <source>
        <dbReference type="Proteomes" id="UP001066276"/>
    </source>
</evidence>